<keyword evidence="3 4" id="KW-0067">ATP-binding</keyword>
<dbReference type="eggNOG" id="KOG0574">
    <property type="taxonomic scope" value="Eukaryota"/>
</dbReference>
<proteinExistence type="inferred from homology"/>
<dbReference type="RefSeq" id="XP_009041577.1">
    <property type="nucleotide sequence ID" value="XM_009043329.1"/>
</dbReference>
<comment type="similarity">
    <text evidence="1">Belongs to the protein kinase superfamily. STE Ser/Thr protein kinase family. STE20 subfamily.</text>
</comment>
<dbReference type="OrthoDB" id="6513151at2759"/>
<dbReference type="InterPro" id="IPR011009">
    <property type="entry name" value="Kinase-like_dom_sf"/>
</dbReference>
<dbReference type="InterPro" id="IPR017441">
    <property type="entry name" value="Protein_kinase_ATP_BS"/>
</dbReference>
<dbReference type="Pfam" id="PF00069">
    <property type="entry name" value="Pkinase"/>
    <property type="match status" value="1"/>
</dbReference>
<evidence type="ECO:0000313" key="7">
    <source>
        <dbReference type="EMBL" id="EGB03722.1"/>
    </source>
</evidence>
<dbReference type="PROSITE" id="PS00107">
    <property type="entry name" value="PROTEIN_KINASE_ATP"/>
    <property type="match status" value="1"/>
</dbReference>
<dbReference type="Proteomes" id="UP000002729">
    <property type="component" value="Unassembled WGS sequence"/>
</dbReference>
<evidence type="ECO:0000256" key="1">
    <source>
        <dbReference type="ARBA" id="ARBA00008874"/>
    </source>
</evidence>
<dbReference type="KEGG" id="aaf:AURANDRAFT_13218"/>
<dbReference type="AlphaFoldDB" id="F0YME9"/>
<evidence type="ECO:0000313" key="8">
    <source>
        <dbReference type="Proteomes" id="UP000002729"/>
    </source>
</evidence>
<keyword evidence="5" id="KW-0723">Serine/threonine-protein kinase</keyword>
<dbReference type="PANTHER" id="PTHR45832">
    <property type="entry name" value="SERINE/THREONINE-PROTEIN KINASE SAMKA-RELATED-RELATED"/>
    <property type="match status" value="1"/>
</dbReference>
<gene>
    <name evidence="7" type="ORF">AURANDRAFT_13218</name>
</gene>
<dbReference type="SUPFAM" id="SSF56112">
    <property type="entry name" value="Protein kinase-like (PK-like)"/>
    <property type="match status" value="1"/>
</dbReference>
<evidence type="ECO:0000256" key="3">
    <source>
        <dbReference type="ARBA" id="ARBA00022840"/>
    </source>
</evidence>
<feature type="domain" description="Protein kinase" evidence="6">
    <location>
        <begin position="1"/>
        <end position="273"/>
    </location>
</feature>
<dbReference type="InterPro" id="IPR051931">
    <property type="entry name" value="PAK3-like"/>
</dbReference>
<dbReference type="PROSITE" id="PS50011">
    <property type="entry name" value="PROTEIN_KINASE_DOM"/>
    <property type="match status" value="1"/>
</dbReference>
<accession>F0YME9</accession>
<protein>
    <recommendedName>
        <fullName evidence="6">Protein kinase domain-containing protein</fullName>
    </recommendedName>
</protein>
<keyword evidence="2 4" id="KW-0547">Nucleotide-binding</keyword>
<keyword evidence="5" id="KW-0418">Kinase</keyword>
<evidence type="ECO:0000256" key="2">
    <source>
        <dbReference type="ARBA" id="ARBA00022741"/>
    </source>
</evidence>
<dbReference type="GO" id="GO:0004674">
    <property type="term" value="F:protein serine/threonine kinase activity"/>
    <property type="evidence" value="ECO:0007669"/>
    <property type="project" value="UniProtKB-KW"/>
</dbReference>
<evidence type="ECO:0000256" key="4">
    <source>
        <dbReference type="PROSITE-ProRule" id="PRU10141"/>
    </source>
</evidence>
<dbReference type="InterPro" id="IPR000719">
    <property type="entry name" value="Prot_kinase_dom"/>
</dbReference>
<dbReference type="PROSITE" id="PS00108">
    <property type="entry name" value="PROTEIN_KINASE_ST"/>
    <property type="match status" value="1"/>
</dbReference>
<keyword evidence="8" id="KW-1185">Reference proteome</keyword>
<dbReference type="GeneID" id="20218252"/>
<keyword evidence="5" id="KW-0808">Transferase</keyword>
<reference evidence="7 8" key="1">
    <citation type="journal article" date="2011" name="Proc. Natl. Acad. Sci. U.S.A.">
        <title>Niche of harmful alga Aureococcus anophagefferens revealed through ecogenomics.</title>
        <authorList>
            <person name="Gobler C.J."/>
            <person name="Berry D.L."/>
            <person name="Dyhrman S.T."/>
            <person name="Wilhelm S.W."/>
            <person name="Salamov A."/>
            <person name="Lobanov A.V."/>
            <person name="Zhang Y."/>
            <person name="Collier J.L."/>
            <person name="Wurch L.L."/>
            <person name="Kustka A.B."/>
            <person name="Dill B.D."/>
            <person name="Shah M."/>
            <person name="VerBerkmoes N.C."/>
            <person name="Kuo A."/>
            <person name="Terry A."/>
            <person name="Pangilinan J."/>
            <person name="Lindquist E.A."/>
            <person name="Lucas S."/>
            <person name="Paulsen I.T."/>
            <person name="Hattenrath-Lehmann T.K."/>
            <person name="Talmage S.C."/>
            <person name="Walker E.A."/>
            <person name="Koch F."/>
            <person name="Burson A.M."/>
            <person name="Marcoval M.A."/>
            <person name="Tang Y.Z."/>
            <person name="Lecleir G.R."/>
            <person name="Coyne K.J."/>
            <person name="Berg G.M."/>
            <person name="Bertrand E.M."/>
            <person name="Saito M.A."/>
            <person name="Gladyshev V.N."/>
            <person name="Grigoriev I.V."/>
        </authorList>
    </citation>
    <scope>NUCLEOTIDE SEQUENCE [LARGE SCALE GENOMIC DNA]</scope>
    <source>
        <strain evidence="8">CCMP 1984</strain>
    </source>
</reference>
<dbReference type="Gene3D" id="3.30.200.20">
    <property type="entry name" value="Phosphorylase Kinase, domain 1"/>
    <property type="match status" value="1"/>
</dbReference>
<dbReference type="PANTHER" id="PTHR45832:SF22">
    <property type="entry name" value="SERINE_THREONINE-PROTEIN KINASE SAMKA-RELATED"/>
    <property type="match status" value="1"/>
</dbReference>
<dbReference type="GO" id="GO:0005524">
    <property type="term" value="F:ATP binding"/>
    <property type="evidence" value="ECO:0007669"/>
    <property type="project" value="UniProtKB-UniRule"/>
</dbReference>
<feature type="non-terminal residue" evidence="7">
    <location>
        <position position="274"/>
    </location>
</feature>
<dbReference type="InParanoid" id="F0YME9"/>
<dbReference type="Gene3D" id="1.10.510.10">
    <property type="entry name" value="Transferase(Phosphotransferase) domain 1"/>
    <property type="match status" value="1"/>
</dbReference>
<feature type="binding site" evidence="4">
    <location>
        <position position="31"/>
    </location>
    <ligand>
        <name>ATP</name>
        <dbReference type="ChEBI" id="CHEBI:30616"/>
    </ligand>
</feature>
<dbReference type="EMBL" id="GL833163">
    <property type="protein sequence ID" value="EGB03722.1"/>
    <property type="molecule type" value="Genomic_DNA"/>
</dbReference>
<dbReference type="InterPro" id="IPR008271">
    <property type="entry name" value="Ser/Thr_kinase_AS"/>
</dbReference>
<dbReference type="SMART" id="SM00220">
    <property type="entry name" value="S_TKc"/>
    <property type="match status" value="1"/>
</dbReference>
<sequence length="274" mass="30220">RIIGRGSFGIVVQCEQRRGFWELSRRAVAAKVTTVNQYENKKYEEAAVRLVMERAILMHVQSQFVVTLQTSYTYNDEFWLVMELCDGGTVGDALLGIQSTDEIGAICACVTHALAHIHDMGICHRDIKSSNILLLSRGIAKLADFGVACGLSRLGEDSKFHLEKFVAGTLHYLAPECCCDRPTVVEARSVARDVWALGICVYEMFYGTIPYGRSVDPRTIIVRKAPPSFGTPPPGRISSSSSKLLEVIDFAAACLQPAPNQRKDAHHLAHARLV</sequence>
<evidence type="ECO:0000256" key="5">
    <source>
        <dbReference type="RuleBase" id="RU000304"/>
    </source>
</evidence>
<organism evidence="8">
    <name type="scientific">Aureococcus anophagefferens</name>
    <name type="common">Harmful bloom alga</name>
    <dbReference type="NCBI Taxonomy" id="44056"/>
    <lineage>
        <taxon>Eukaryota</taxon>
        <taxon>Sar</taxon>
        <taxon>Stramenopiles</taxon>
        <taxon>Ochrophyta</taxon>
        <taxon>Pelagophyceae</taxon>
        <taxon>Pelagomonadales</taxon>
        <taxon>Pelagomonadaceae</taxon>
        <taxon>Aureococcus</taxon>
    </lineage>
</organism>
<feature type="non-terminal residue" evidence="7">
    <location>
        <position position="1"/>
    </location>
</feature>
<evidence type="ECO:0000259" key="6">
    <source>
        <dbReference type="PROSITE" id="PS50011"/>
    </source>
</evidence>
<name>F0YME9_AURAN</name>